<protein>
    <submittedName>
        <fullName evidence="2">Uncharacterized protein</fullName>
    </submittedName>
</protein>
<accession>A0A3E2DME8</accession>
<evidence type="ECO:0000256" key="1">
    <source>
        <dbReference type="SAM" id="Phobius"/>
    </source>
</evidence>
<organism evidence="2">
    <name type="scientific">Cutibacterium avidum</name>
    <dbReference type="NCBI Taxonomy" id="33010"/>
    <lineage>
        <taxon>Bacteria</taxon>
        <taxon>Bacillati</taxon>
        <taxon>Actinomycetota</taxon>
        <taxon>Actinomycetes</taxon>
        <taxon>Propionibacteriales</taxon>
        <taxon>Propionibacteriaceae</taxon>
        <taxon>Cutibacterium</taxon>
    </lineage>
</organism>
<proteinExistence type="predicted"/>
<dbReference type="AlphaFoldDB" id="A0A3E2DME8"/>
<dbReference type="EMBL" id="NOWI01000002">
    <property type="protein sequence ID" value="RFT46540.1"/>
    <property type="molecule type" value="Genomic_DNA"/>
</dbReference>
<sequence length="136" mass="14939">MGWMSDPQWWSAIAAVVSIVFAALSLWGARRSGQHEKQASEALGEIARQGRRPALVLHHVEGKAWAVENTLDEPVTVTGVANCQDWASVEWHKGLPVTIDPHQFAGFLPIGHWGGDSTQIVLETDHGRIALLMQRS</sequence>
<comment type="caution">
    <text evidence="2">The sequence shown here is derived from an EMBL/GenBank/DDBJ whole genome shotgun (WGS) entry which is preliminary data.</text>
</comment>
<dbReference type="RefSeq" id="WP_117188684.1">
    <property type="nucleotide sequence ID" value="NZ_NOWI01000002.1"/>
</dbReference>
<keyword evidence="1" id="KW-1133">Transmembrane helix</keyword>
<keyword evidence="1" id="KW-0812">Transmembrane</keyword>
<keyword evidence="1" id="KW-0472">Membrane</keyword>
<reference evidence="2" key="1">
    <citation type="submission" date="2017-07" db="EMBL/GenBank/DDBJ databases">
        <authorList>
            <person name="Sun Z.S."/>
            <person name="Albrecht U."/>
            <person name="Echele G."/>
            <person name="Lee C.C."/>
        </authorList>
    </citation>
    <scope>NUCLEOTIDE SEQUENCE [LARGE SCALE GENOMIC DNA]</scope>
    <source>
        <strain evidence="2">P16-029</strain>
    </source>
</reference>
<gene>
    <name evidence="2" type="ORF">CHT91_03090</name>
</gene>
<name>A0A3E2DME8_9ACTN</name>
<dbReference type="Proteomes" id="UP000259211">
    <property type="component" value="Unassembled WGS sequence"/>
</dbReference>
<feature type="transmembrane region" description="Helical" evidence="1">
    <location>
        <begin position="12"/>
        <end position="29"/>
    </location>
</feature>
<evidence type="ECO:0000313" key="2">
    <source>
        <dbReference type="EMBL" id="RFT46540.1"/>
    </source>
</evidence>